<dbReference type="Pfam" id="PF24324">
    <property type="entry name" value="MYND_ZMYND11_ZMYD8"/>
    <property type="match status" value="1"/>
</dbReference>
<dbReference type="InterPro" id="IPR047269">
    <property type="entry name" value="ZMY11"/>
</dbReference>
<dbReference type="OrthoDB" id="6272564at2759"/>
<keyword evidence="3" id="KW-0862">Zinc</keyword>
<dbReference type="InterPro" id="IPR002893">
    <property type="entry name" value="Znf_MYND"/>
</dbReference>
<evidence type="ECO:0000313" key="9">
    <source>
        <dbReference type="Proteomes" id="UP000504634"/>
    </source>
</evidence>
<dbReference type="GO" id="GO:0005634">
    <property type="term" value="C:nucleus"/>
    <property type="evidence" value="ECO:0007669"/>
    <property type="project" value="TreeGrafter"/>
</dbReference>
<accession>A0A6J2U429</accession>
<dbReference type="PROSITE" id="PS50865">
    <property type="entry name" value="ZF_MYND_2"/>
    <property type="match status" value="1"/>
</dbReference>
<dbReference type="Proteomes" id="UP000504634">
    <property type="component" value="Unplaced"/>
</dbReference>
<feature type="compositionally biased region" description="Polar residues" evidence="6">
    <location>
        <begin position="113"/>
        <end position="129"/>
    </location>
</feature>
<reference evidence="10" key="1">
    <citation type="submission" date="2025-08" db="UniProtKB">
        <authorList>
            <consortium name="RefSeq"/>
        </authorList>
    </citation>
    <scope>IDENTIFICATION</scope>
    <source>
        <strain evidence="10">11010-0011.00</strain>
        <tissue evidence="10">Whole body</tissue>
    </source>
</reference>
<evidence type="ECO:0000256" key="3">
    <source>
        <dbReference type="ARBA" id="ARBA00022833"/>
    </source>
</evidence>
<dbReference type="SUPFAM" id="SSF63748">
    <property type="entry name" value="Tudor/PWWP/MBT"/>
    <property type="match status" value="1"/>
</dbReference>
<dbReference type="SUPFAM" id="SSF144232">
    <property type="entry name" value="HIT/MYND zinc finger-like"/>
    <property type="match status" value="1"/>
</dbReference>
<organism evidence="9 10">
    <name type="scientific">Drosophila lebanonensis</name>
    <name type="common">Fruit fly</name>
    <name type="synonym">Scaptodrosophila lebanonensis</name>
    <dbReference type="NCBI Taxonomy" id="7225"/>
    <lineage>
        <taxon>Eukaryota</taxon>
        <taxon>Metazoa</taxon>
        <taxon>Ecdysozoa</taxon>
        <taxon>Arthropoda</taxon>
        <taxon>Hexapoda</taxon>
        <taxon>Insecta</taxon>
        <taxon>Pterygota</taxon>
        <taxon>Neoptera</taxon>
        <taxon>Endopterygota</taxon>
        <taxon>Diptera</taxon>
        <taxon>Brachycera</taxon>
        <taxon>Muscomorpha</taxon>
        <taxon>Ephydroidea</taxon>
        <taxon>Drosophilidae</taxon>
        <taxon>Scaptodrosophila</taxon>
    </lineage>
</organism>
<dbReference type="CDD" id="cd15489">
    <property type="entry name" value="PHD_SF"/>
    <property type="match status" value="1"/>
</dbReference>
<evidence type="ECO:0000256" key="4">
    <source>
        <dbReference type="ARBA" id="ARBA00023117"/>
    </source>
</evidence>
<evidence type="ECO:0000313" key="10">
    <source>
        <dbReference type="RefSeq" id="XP_030383386.1"/>
    </source>
</evidence>
<sequence>MMQDFPPCAIRIWMLKLQNGATLSINAIAGLLHSLPLDESRNAVNIALKAGILVPAAMGKHRRIKVGFCQKLSSLPTSKSDPYCYECHLPDSGSELLIRCSACQRSFHGTCQRRNPQKPNYEVPSNQGQPHRFPLNESDLEDELMGEEIDEGHTLETPAPLIETNNNTYEFDCGVITPFKCEYNDDEVLFVCEKLAPERMRKHVEKIKKEPDLQDSSSLSSGELEQQMCTACRLLELRQLHNPPHMTREELCFLLSASFAVHRSWLDTDVQRYMAKNLKACDIALIKRLLFHNEILGVSKISDNIAAKKYNYLMEFLVDLLDLQHNIGVFFGAQCKEYEATKWLLRDVTHDIREIRSCSDCFRYSIEPNKSPFWFAKPCLQRHELVYAKHGAYPYWPAKVIRVLTKLSKYDVRFFGGSHSRALVPAHHILSIDTDISLYETKTSRAWNLSMRELGYFKALSHFPASFFGFNADLNRTASFVNNVLRHYIEADELRTTKRMRSATPSLPKKAKKTTYDKLCSVETRLVVNDELSKCQADLATMQNLINEVKRKRWCHYCLQEAKFDCCFAASYCTMECQRRDGRRHQPVCTAEQS</sequence>
<keyword evidence="1" id="KW-0479">Metal-binding</keyword>
<keyword evidence="4" id="KW-0103">Bromodomain</keyword>
<dbReference type="InterPro" id="IPR047268">
    <property type="entry name" value="PWWP_BS69"/>
</dbReference>
<dbReference type="PROSITE" id="PS01360">
    <property type="entry name" value="ZF_MYND_1"/>
    <property type="match status" value="1"/>
</dbReference>
<feature type="domain" description="PWWP" evidence="7">
    <location>
        <begin position="382"/>
        <end position="435"/>
    </location>
</feature>
<dbReference type="AlphaFoldDB" id="A0A6J2U429"/>
<dbReference type="InterPro" id="IPR000313">
    <property type="entry name" value="PWWP_dom"/>
</dbReference>
<dbReference type="GO" id="GO:0009966">
    <property type="term" value="P:regulation of signal transduction"/>
    <property type="evidence" value="ECO:0007669"/>
    <property type="project" value="TreeGrafter"/>
</dbReference>
<evidence type="ECO:0000256" key="5">
    <source>
        <dbReference type="PROSITE-ProRule" id="PRU00134"/>
    </source>
</evidence>
<dbReference type="InterPro" id="IPR036427">
    <property type="entry name" value="Bromodomain-like_sf"/>
</dbReference>
<evidence type="ECO:0000256" key="6">
    <source>
        <dbReference type="SAM" id="MobiDB-lite"/>
    </source>
</evidence>
<name>A0A6J2U429_DROLE</name>
<dbReference type="PANTHER" id="PTHR46379">
    <property type="entry name" value="ZINC FINGER MYND DOMAIN-CONTAINING"/>
    <property type="match status" value="1"/>
</dbReference>
<evidence type="ECO:0000256" key="2">
    <source>
        <dbReference type="ARBA" id="ARBA00022771"/>
    </source>
</evidence>
<dbReference type="PANTHER" id="PTHR46379:SF1">
    <property type="entry name" value="ZINC FINGER MYND DOMAIN-CONTAINING PROTEIN 11"/>
    <property type="match status" value="1"/>
</dbReference>
<feature type="domain" description="MYND-type" evidence="8">
    <location>
        <begin position="555"/>
        <end position="589"/>
    </location>
</feature>
<evidence type="ECO:0000259" key="7">
    <source>
        <dbReference type="PROSITE" id="PS50812"/>
    </source>
</evidence>
<dbReference type="GO" id="GO:0008270">
    <property type="term" value="F:zinc ion binding"/>
    <property type="evidence" value="ECO:0007669"/>
    <property type="project" value="UniProtKB-KW"/>
</dbReference>
<dbReference type="CDD" id="cd20159">
    <property type="entry name" value="PWWP_BS69"/>
    <property type="match status" value="1"/>
</dbReference>
<dbReference type="InterPro" id="IPR011011">
    <property type="entry name" value="Znf_FYVE_PHD"/>
</dbReference>
<feature type="region of interest" description="Disordered" evidence="6">
    <location>
        <begin position="113"/>
        <end position="134"/>
    </location>
</feature>
<protein>
    <submittedName>
        <fullName evidence="10">Zinc finger MYND domain-containing protein 11 isoform X1</fullName>
    </submittedName>
</protein>
<dbReference type="SMART" id="SM00293">
    <property type="entry name" value="PWWP"/>
    <property type="match status" value="1"/>
</dbReference>
<dbReference type="GeneID" id="115630951"/>
<evidence type="ECO:0000259" key="8">
    <source>
        <dbReference type="PROSITE" id="PS50865"/>
    </source>
</evidence>
<keyword evidence="2 5" id="KW-0863">Zinc-finger</keyword>
<dbReference type="RefSeq" id="XP_030383386.1">
    <property type="nucleotide sequence ID" value="XM_030527526.1"/>
</dbReference>
<dbReference type="PROSITE" id="PS50812">
    <property type="entry name" value="PWWP"/>
    <property type="match status" value="1"/>
</dbReference>
<dbReference type="GO" id="GO:0034243">
    <property type="term" value="P:regulation of transcription elongation by RNA polymerase II"/>
    <property type="evidence" value="ECO:0007669"/>
    <property type="project" value="InterPro"/>
</dbReference>
<dbReference type="GO" id="GO:0003714">
    <property type="term" value="F:transcription corepressor activity"/>
    <property type="evidence" value="ECO:0007669"/>
    <property type="project" value="InterPro"/>
</dbReference>
<evidence type="ECO:0000256" key="1">
    <source>
        <dbReference type="ARBA" id="ARBA00022723"/>
    </source>
</evidence>
<dbReference type="Gene3D" id="1.20.920.10">
    <property type="entry name" value="Bromodomain-like"/>
    <property type="match status" value="1"/>
</dbReference>
<dbReference type="SUPFAM" id="SSF57903">
    <property type="entry name" value="FYVE/PHD zinc finger"/>
    <property type="match status" value="1"/>
</dbReference>
<keyword evidence="9" id="KW-1185">Reference proteome</keyword>
<gene>
    <name evidence="10" type="primary">LOC115630951</name>
</gene>
<dbReference type="InterPro" id="IPR057053">
    <property type="entry name" value="MYND_ZMYND11_ZMYD8"/>
</dbReference>
<dbReference type="Gene3D" id="6.10.140.2220">
    <property type="match status" value="1"/>
</dbReference>
<proteinExistence type="predicted"/>
<dbReference type="Gene3D" id="2.30.30.140">
    <property type="match status" value="1"/>
</dbReference>